<protein>
    <submittedName>
        <fullName evidence="2">Uncharacterized protein</fullName>
    </submittedName>
</protein>
<accession>F9F175</accession>
<name>F9F175_FUSOF</name>
<feature type="region of interest" description="Disordered" evidence="1">
    <location>
        <begin position="1"/>
        <end position="22"/>
    </location>
</feature>
<dbReference type="OrthoDB" id="5036124at2759"/>
<organism evidence="2">
    <name type="scientific">Fusarium oxysporum (strain Fo5176)</name>
    <name type="common">Fusarium vascular wilt</name>
    <dbReference type="NCBI Taxonomy" id="660025"/>
    <lineage>
        <taxon>Eukaryota</taxon>
        <taxon>Fungi</taxon>
        <taxon>Dikarya</taxon>
        <taxon>Ascomycota</taxon>
        <taxon>Pezizomycotina</taxon>
        <taxon>Sordariomycetes</taxon>
        <taxon>Hypocreomycetidae</taxon>
        <taxon>Hypocreales</taxon>
        <taxon>Nectriaceae</taxon>
        <taxon>Fusarium</taxon>
        <taxon>Fusarium oxysporum species complex</taxon>
    </lineage>
</organism>
<sequence length="119" mass="13685">MGDKDQEESEELGKQFNQEAKDAKSNGMIVGYACHEHINYDMITPFCISEYIWFLGNCEGKDCDGKITEIPVQLARMEPIANGVQRRVVRTKDQSGKWTEGRVEEWKEYSKNFEEEKGG</sequence>
<proteinExistence type="predicted"/>
<feature type="compositionally biased region" description="Acidic residues" evidence="1">
    <location>
        <begin position="1"/>
        <end position="10"/>
    </location>
</feature>
<evidence type="ECO:0000313" key="2">
    <source>
        <dbReference type="EMBL" id="EGU89329.1"/>
    </source>
</evidence>
<dbReference type="AlphaFoldDB" id="F9F175"/>
<dbReference type="EMBL" id="AFQF01000072">
    <property type="protein sequence ID" value="EGU89329.1"/>
    <property type="molecule type" value="Genomic_DNA"/>
</dbReference>
<evidence type="ECO:0000256" key="1">
    <source>
        <dbReference type="SAM" id="MobiDB-lite"/>
    </source>
</evidence>
<comment type="caution">
    <text evidence="2">The sequence shown here is derived from an EMBL/GenBank/DDBJ whole genome shotgun (WGS) entry which is preliminary data.</text>
</comment>
<reference evidence="2" key="1">
    <citation type="journal article" date="2012" name="Mol. Plant Microbe Interact.">
        <title>A highly conserved effector in Fusarium oxysporum is required for full virulence on Arabidopsis.</title>
        <authorList>
            <person name="Thatcher L.F."/>
            <person name="Gardiner D.M."/>
            <person name="Kazan K."/>
            <person name="Manners J."/>
        </authorList>
    </citation>
    <scope>NUCLEOTIDE SEQUENCE [LARGE SCALE GENOMIC DNA]</scope>
    <source>
        <strain evidence="2">Fo5176</strain>
    </source>
</reference>
<gene>
    <name evidence="2" type="ORF">FOXB_00149</name>
</gene>